<dbReference type="Proteomes" id="UP001595075">
    <property type="component" value="Unassembled WGS sequence"/>
</dbReference>
<name>A0ABR4BSG8_9HELO</name>
<evidence type="ECO:0000313" key="3">
    <source>
        <dbReference type="Proteomes" id="UP001595075"/>
    </source>
</evidence>
<proteinExistence type="predicted"/>
<feature type="compositionally biased region" description="Basic and acidic residues" evidence="1">
    <location>
        <begin position="35"/>
        <end position="57"/>
    </location>
</feature>
<organism evidence="2 3">
    <name type="scientific">Oculimacula yallundae</name>
    <dbReference type="NCBI Taxonomy" id="86028"/>
    <lineage>
        <taxon>Eukaryota</taxon>
        <taxon>Fungi</taxon>
        <taxon>Dikarya</taxon>
        <taxon>Ascomycota</taxon>
        <taxon>Pezizomycotina</taxon>
        <taxon>Leotiomycetes</taxon>
        <taxon>Helotiales</taxon>
        <taxon>Ploettnerulaceae</taxon>
        <taxon>Oculimacula</taxon>
    </lineage>
</organism>
<dbReference type="EMBL" id="JAZHXI010000023">
    <property type="protein sequence ID" value="KAL2060317.1"/>
    <property type="molecule type" value="Genomic_DNA"/>
</dbReference>
<comment type="caution">
    <text evidence="2">The sequence shown here is derived from an EMBL/GenBank/DDBJ whole genome shotgun (WGS) entry which is preliminary data.</text>
</comment>
<reference evidence="2 3" key="1">
    <citation type="journal article" date="2024" name="Commun. Biol.">
        <title>Comparative genomic analysis of thermophilic fungi reveals convergent evolutionary adaptations and gene losses.</title>
        <authorList>
            <person name="Steindorff A.S."/>
            <person name="Aguilar-Pontes M.V."/>
            <person name="Robinson A.J."/>
            <person name="Andreopoulos B."/>
            <person name="LaButti K."/>
            <person name="Kuo A."/>
            <person name="Mondo S."/>
            <person name="Riley R."/>
            <person name="Otillar R."/>
            <person name="Haridas S."/>
            <person name="Lipzen A."/>
            <person name="Grimwood J."/>
            <person name="Schmutz J."/>
            <person name="Clum A."/>
            <person name="Reid I.D."/>
            <person name="Moisan M.C."/>
            <person name="Butler G."/>
            <person name="Nguyen T.T.M."/>
            <person name="Dewar K."/>
            <person name="Conant G."/>
            <person name="Drula E."/>
            <person name="Henrissat B."/>
            <person name="Hansel C."/>
            <person name="Singer S."/>
            <person name="Hutchinson M.I."/>
            <person name="de Vries R.P."/>
            <person name="Natvig D.O."/>
            <person name="Powell A.J."/>
            <person name="Tsang A."/>
            <person name="Grigoriev I.V."/>
        </authorList>
    </citation>
    <scope>NUCLEOTIDE SEQUENCE [LARGE SCALE GENOMIC DNA]</scope>
    <source>
        <strain evidence="2 3">CBS 494.80</strain>
    </source>
</reference>
<keyword evidence="3" id="KW-1185">Reference proteome</keyword>
<sequence length="98" mass="11460">MEKCLTAAERASADELNAKWDDISMNPPSINPVELEERERRQAASRALRDAESEEWARSQPVPKFDMQEEYYLRKRSAMLRIQEEEEYHEGSGNKDIT</sequence>
<evidence type="ECO:0000313" key="2">
    <source>
        <dbReference type="EMBL" id="KAL2060317.1"/>
    </source>
</evidence>
<gene>
    <name evidence="2" type="ORF">VTL71DRAFT_9712</name>
</gene>
<accession>A0ABR4BSG8</accession>
<evidence type="ECO:0000256" key="1">
    <source>
        <dbReference type="SAM" id="MobiDB-lite"/>
    </source>
</evidence>
<feature type="region of interest" description="Disordered" evidence="1">
    <location>
        <begin position="21"/>
        <end position="61"/>
    </location>
</feature>
<protein>
    <submittedName>
        <fullName evidence="2">Uncharacterized protein</fullName>
    </submittedName>
</protein>